<dbReference type="CDD" id="cd06138">
    <property type="entry name" value="ExoI_N"/>
    <property type="match status" value="1"/>
</dbReference>
<dbReference type="Gene3D" id="3.30.420.10">
    <property type="entry name" value="Ribonuclease H-like superfamily/Ribonuclease H"/>
    <property type="match status" value="1"/>
</dbReference>
<sequence>MSGTQTFYWHDYETFGTDPQRDKPVQFAGIRTDFDFNVVDDPLVVYCKPAADCLPHPEACLITGITPQLAEQKGVCEAEFIRLIHEQLAQPNTCTLGYNSLRFDDEVTRNCLYRNFYDPYAREWQNGNSRWDLIDVVRAARALRPDGIVWPVNEEGGPSFRLDQLTSVNNIAHEAAHDALSDVYATLAITKLVKQAQPKLYQFLLRHRVKGEALNLLQLGSFKPVVHVSGKYPAVKNCLAVVLPICKHPTNTNGVIVYDLSVDPEPMLGLTVEEIQQRIFTATADLPEGVARIPLKTVHINKCPVLAPVSVIRPEDAQRLEIDLALCHANIDKIRAAVGLSEKLAAVFSGQTYVVQDSDPDLEIYSGGFFSENDKKQMLKIRSMRPEQLTKSVFKFTDSRLSEMLFRYRARNYPETLNTDELRRWNEFCVNRLTGRQAGGGIVLNDYFSRLAELSRDENKNTKIIDALEVYALDKMQCLGLNKSVIQTKDINRLLNAENAL</sequence>
<evidence type="ECO:0000256" key="13">
    <source>
        <dbReference type="PIRNR" id="PIRNR000977"/>
    </source>
</evidence>
<evidence type="ECO:0000256" key="3">
    <source>
        <dbReference type="ARBA" id="ARBA00019900"/>
    </source>
</evidence>
<gene>
    <name evidence="18" type="ORF">B0F87_106112</name>
</gene>
<keyword evidence="11 13" id="KW-0234">DNA repair</keyword>
<name>A0A2S6HCP2_9GAMM</name>
<evidence type="ECO:0000256" key="11">
    <source>
        <dbReference type="ARBA" id="ARBA00023204"/>
    </source>
</evidence>
<organism evidence="18 19">
    <name type="scientific">Methylobacter tundripaludum</name>
    <dbReference type="NCBI Taxonomy" id="173365"/>
    <lineage>
        <taxon>Bacteria</taxon>
        <taxon>Pseudomonadati</taxon>
        <taxon>Pseudomonadota</taxon>
        <taxon>Gammaproteobacteria</taxon>
        <taxon>Methylococcales</taxon>
        <taxon>Methylococcaceae</taxon>
        <taxon>Methylobacter</taxon>
    </lineage>
</organism>
<dbReference type="Proteomes" id="UP000240010">
    <property type="component" value="Unassembled WGS sequence"/>
</dbReference>
<feature type="binding site" evidence="14">
    <location>
        <position position="13"/>
    </location>
    <ligand>
        <name>substrate</name>
    </ligand>
</feature>
<keyword evidence="10" id="KW-0238">DNA-binding</keyword>
<feature type="binding site" evidence="15">
    <location>
        <position position="182"/>
    </location>
    <ligand>
        <name>Mg(2+)</name>
        <dbReference type="ChEBI" id="CHEBI:18420"/>
        <label>2</label>
    </ligand>
</feature>
<protein>
    <recommendedName>
        <fullName evidence="3 13">Exodeoxyribonuclease I</fullName>
        <ecNumber evidence="2 13">3.1.11.1</ecNumber>
    </recommendedName>
</protein>
<dbReference type="GO" id="GO:0008310">
    <property type="term" value="F:single-stranded DNA 3'-5' DNA exonuclease activity"/>
    <property type="evidence" value="ECO:0007669"/>
    <property type="project" value="UniProtKB-EC"/>
</dbReference>
<keyword evidence="7 13" id="KW-0378">Hydrolase</keyword>
<evidence type="ECO:0000256" key="7">
    <source>
        <dbReference type="ARBA" id="ARBA00022801"/>
    </source>
</evidence>
<evidence type="ECO:0000256" key="5">
    <source>
        <dbReference type="ARBA" id="ARBA00022723"/>
    </source>
</evidence>
<evidence type="ECO:0000259" key="17">
    <source>
        <dbReference type="PROSITE" id="PS51785"/>
    </source>
</evidence>
<dbReference type="GO" id="GO:0046872">
    <property type="term" value="F:metal ion binding"/>
    <property type="evidence" value="ECO:0007669"/>
    <property type="project" value="UniProtKB-KW"/>
</dbReference>
<dbReference type="FunFam" id="1.20.1280.70:FF:000001">
    <property type="entry name" value="Exodeoxyribonuclease I"/>
    <property type="match status" value="1"/>
</dbReference>
<evidence type="ECO:0000256" key="6">
    <source>
        <dbReference type="ARBA" id="ARBA00022763"/>
    </source>
</evidence>
<dbReference type="InterPro" id="IPR058561">
    <property type="entry name" value="Exonuc_1_C"/>
</dbReference>
<dbReference type="EC" id="3.1.11.1" evidence="2 13"/>
<dbReference type="InterPro" id="IPR012337">
    <property type="entry name" value="RNaseH-like_sf"/>
</dbReference>
<dbReference type="InterPro" id="IPR023607">
    <property type="entry name" value="Exodeoxyribonuclease_I"/>
</dbReference>
<evidence type="ECO:0000256" key="4">
    <source>
        <dbReference type="ARBA" id="ARBA00022722"/>
    </source>
</evidence>
<evidence type="ECO:0000256" key="1">
    <source>
        <dbReference type="ARBA" id="ARBA00000563"/>
    </source>
</evidence>
<dbReference type="PROSITE" id="PS51784">
    <property type="entry name" value="EXOI_SH3"/>
    <property type="match status" value="1"/>
</dbReference>
<dbReference type="Pfam" id="PF08411">
    <property type="entry name" value="ExoI_SH3"/>
    <property type="match status" value="1"/>
</dbReference>
<feature type="binding site" evidence="15">
    <location>
        <position position="13"/>
    </location>
    <ligand>
        <name>Mg(2+)</name>
        <dbReference type="ChEBI" id="CHEBI:18420"/>
        <label>2</label>
    </ligand>
</feature>
<dbReference type="InterPro" id="IPR038649">
    <property type="entry name" value="EXOI_SH3_sf"/>
</dbReference>
<evidence type="ECO:0000259" key="16">
    <source>
        <dbReference type="PROSITE" id="PS51784"/>
    </source>
</evidence>
<dbReference type="SMART" id="SM00479">
    <property type="entry name" value="EXOIII"/>
    <property type="match status" value="1"/>
</dbReference>
<dbReference type="AlphaFoldDB" id="A0A2S6HCP2"/>
<dbReference type="PIRSF" id="PIRSF000977">
    <property type="entry name" value="Exodeoxyribonuclease_I"/>
    <property type="match status" value="1"/>
</dbReference>
<keyword evidence="6 13" id="KW-0227">DNA damage</keyword>
<proteinExistence type="predicted"/>
<evidence type="ECO:0000256" key="2">
    <source>
        <dbReference type="ARBA" id="ARBA00012108"/>
    </source>
</evidence>
<feature type="binding site" evidence="14">
    <location>
        <position position="161"/>
    </location>
    <ligand>
        <name>substrate</name>
    </ligand>
</feature>
<evidence type="ECO:0000256" key="14">
    <source>
        <dbReference type="PIRSR" id="PIRSR000977-1"/>
    </source>
</evidence>
<comment type="catalytic activity">
    <reaction evidence="1 13">
        <text>Exonucleolytic cleavage in the 3'- to 5'-direction to yield nucleoside 5'-phosphates.</text>
        <dbReference type="EC" id="3.1.11.1"/>
    </reaction>
</comment>
<evidence type="ECO:0000256" key="12">
    <source>
        <dbReference type="ARBA" id="ARBA00046792"/>
    </source>
</evidence>
<reference evidence="18 19" key="1">
    <citation type="submission" date="2018-02" db="EMBL/GenBank/DDBJ databases">
        <title>Subsurface microbial communities from deep shales in Ohio and West Virginia, USA.</title>
        <authorList>
            <person name="Wrighton K."/>
        </authorList>
    </citation>
    <scope>NUCLEOTIDE SEQUENCE [LARGE SCALE GENOMIC DNA]</scope>
    <source>
        <strain evidence="18 19">OWC-DMM</strain>
    </source>
</reference>
<dbReference type="InterPro" id="IPR013620">
    <property type="entry name" value="Exonuc_1_SH3"/>
</dbReference>
<dbReference type="FunFam" id="3.30.1520.20:FF:000001">
    <property type="entry name" value="Exodeoxyribonuclease I"/>
    <property type="match status" value="1"/>
</dbReference>
<dbReference type="Gene3D" id="3.30.1520.20">
    <property type="entry name" value="Exonuclease ExoI, domain 2"/>
    <property type="match status" value="1"/>
</dbReference>
<dbReference type="GO" id="GO:0003677">
    <property type="term" value="F:DNA binding"/>
    <property type="evidence" value="ECO:0007669"/>
    <property type="project" value="UniProtKB-KW"/>
</dbReference>
<dbReference type="EMBL" id="PTIZ01000006">
    <property type="protein sequence ID" value="PPK75264.1"/>
    <property type="molecule type" value="Genomic_DNA"/>
</dbReference>
<dbReference type="Pfam" id="PF26016">
    <property type="entry name" value="ExoI_C"/>
    <property type="match status" value="1"/>
</dbReference>
<dbReference type="InterPro" id="IPR013520">
    <property type="entry name" value="Ribonucl_H"/>
</dbReference>
<accession>A0A2S6HCP2</accession>
<keyword evidence="8 13" id="KW-0269">Exonuclease</keyword>
<dbReference type="Pfam" id="PF00929">
    <property type="entry name" value="RNase_T"/>
    <property type="match status" value="1"/>
</dbReference>
<dbReference type="InterPro" id="IPR034747">
    <property type="entry name" value="EXOI_SH3"/>
</dbReference>
<dbReference type="GO" id="GO:0006281">
    <property type="term" value="P:DNA repair"/>
    <property type="evidence" value="ECO:0007669"/>
    <property type="project" value="UniProtKB-KW"/>
</dbReference>
<evidence type="ECO:0000256" key="10">
    <source>
        <dbReference type="ARBA" id="ARBA00023125"/>
    </source>
</evidence>
<dbReference type="FunFam" id="3.30.420.10:FF:000033">
    <property type="entry name" value="Exodeoxyribonuclease I"/>
    <property type="match status" value="1"/>
</dbReference>
<comment type="caution">
    <text evidence="18">The sequence shown here is derived from an EMBL/GenBank/DDBJ whole genome shotgun (WGS) entry which is preliminary data.</text>
</comment>
<comment type="subunit">
    <text evidence="12">Monomer. Interacts with ssb (via C-terminus); this interaction stimulates the exonuclease activity by recruiting the enzyme to its substrate.</text>
</comment>
<evidence type="ECO:0000313" key="19">
    <source>
        <dbReference type="Proteomes" id="UP000240010"/>
    </source>
</evidence>
<dbReference type="SUPFAM" id="SSF53098">
    <property type="entry name" value="Ribonuclease H-like"/>
    <property type="match status" value="1"/>
</dbReference>
<dbReference type="Gene3D" id="1.10.287.1240">
    <property type="match status" value="1"/>
</dbReference>
<dbReference type="NCBIfam" id="NF008746">
    <property type="entry name" value="PRK11779.1"/>
    <property type="match status" value="1"/>
</dbReference>
<keyword evidence="4 13" id="KW-0540">Nuclease</keyword>
<dbReference type="RefSeq" id="WP_104429131.1">
    <property type="nucleotide sequence ID" value="NZ_PTIZ01000006.1"/>
</dbReference>
<evidence type="ECO:0000256" key="15">
    <source>
        <dbReference type="PIRSR" id="PIRSR000977-2"/>
    </source>
</evidence>
<feature type="binding site" evidence="15">
    <location>
        <position position="11"/>
    </location>
    <ligand>
        <name>Mg(2+)</name>
        <dbReference type="ChEBI" id="CHEBI:18420"/>
        <label>1</label>
    </ligand>
</feature>
<dbReference type="Gene3D" id="1.20.1280.70">
    <property type="entry name" value="Exonuclease ExoI, domain 3"/>
    <property type="match status" value="1"/>
</dbReference>
<feature type="domain" description="ExoI C-terminal" evidence="17">
    <location>
        <begin position="356"/>
        <end position="480"/>
    </location>
</feature>
<dbReference type="InterPro" id="IPR036397">
    <property type="entry name" value="RNaseH_sf"/>
</dbReference>
<comment type="cofactor">
    <cofactor evidence="15">
        <name>Mg(2+)</name>
        <dbReference type="ChEBI" id="CHEBI:18420"/>
    </cofactor>
    <text evidence="15">Binds 2 Mg(2+) ions per monomer.</text>
</comment>
<keyword evidence="5 15" id="KW-0479">Metal-binding</keyword>
<dbReference type="PROSITE" id="PS51785">
    <property type="entry name" value="EXOI_C"/>
    <property type="match status" value="1"/>
</dbReference>
<evidence type="ECO:0000256" key="8">
    <source>
        <dbReference type="ARBA" id="ARBA00022839"/>
    </source>
</evidence>
<keyword evidence="9 15" id="KW-0460">Magnesium</keyword>
<evidence type="ECO:0000313" key="18">
    <source>
        <dbReference type="EMBL" id="PPK75264.1"/>
    </source>
</evidence>
<feature type="domain" description="ExoI SH3-like" evidence="16">
    <location>
        <begin position="198"/>
        <end position="352"/>
    </location>
</feature>
<evidence type="ECO:0000256" key="9">
    <source>
        <dbReference type="ARBA" id="ARBA00022842"/>
    </source>
</evidence>